<evidence type="ECO:0000256" key="1">
    <source>
        <dbReference type="SAM" id="MobiDB-lite"/>
    </source>
</evidence>
<dbReference type="Pfam" id="PF01076">
    <property type="entry name" value="Mob_Pre"/>
    <property type="match status" value="1"/>
</dbReference>
<organism evidence="2 3">
    <name type="scientific">Loktanella gaetbuli</name>
    <dbReference type="NCBI Taxonomy" id="2881335"/>
    <lineage>
        <taxon>Bacteria</taxon>
        <taxon>Pseudomonadati</taxon>
        <taxon>Pseudomonadota</taxon>
        <taxon>Alphaproteobacteria</taxon>
        <taxon>Rhodobacterales</taxon>
        <taxon>Roseobacteraceae</taxon>
        <taxon>Loktanella</taxon>
    </lineage>
</organism>
<keyword evidence="3" id="KW-1185">Reference proteome</keyword>
<dbReference type="Gene3D" id="3.30.930.30">
    <property type="match status" value="1"/>
</dbReference>
<name>A0ABS8BXR0_9RHOB</name>
<comment type="caution">
    <text evidence="2">The sequence shown here is derived from an EMBL/GenBank/DDBJ whole genome shotgun (WGS) entry which is preliminary data.</text>
</comment>
<proteinExistence type="predicted"/>
<dbReference type="InterPro" id="IPR001668">
    <property type="entry name" value="Mob_Pre"/>
</dbReference>
<evidence type="ECO:0000313" key="3">
    <source>
        <dbReference type="Proteomes" id="UP001138961"/>
    </source>
</evidence>
<evidence type="ECO:0000313" key="2">
    <source>
        <dbReference type="EMBL" id="MCB5200522.1"/>
    </source>
</evidence>
<feature type="region of interest" description="Disordered" evidence="1">
    <location>
        <begin position="373"/>
        <end position="406"/>
    </location>
</feature>
<reference evidence="2" key="1">
    <citation type="submission" date="2021-10" db="EMBL/GenBank/DDBJ databases">
        <title>Loktanella gaetbuli sp. nov., isolated from a tidal flat.</title>
        <authorList>
            <person name="Park S."/>
            <person name="Yoon J.-H."/>
        </authorList>
    </citation>
    <scope>NUCLEOTIDE SEQUENCE</scope>
    <source>
        <strain evidence="2">TSTF-M6</strain>
    </source>
</reference>
<dbReference type="EMBL" id="JAJATZ010000009">
    <property type="protein sequence ID" value="MCB5200522.1"/>
    <property type="molecule type" value="Genomic_DNA"/>
</dbReference>
<dbReference type="RefSeq" id="WP_226749041.1">
    <property type="nucleotide sequence ID" value="NZ_JAJATZ010000009.1"/>
</dbReference>
<protein>
    <submittedName>
        <fullName evidence="2">Plasmid recombination protein</fullName>
    </submittedName>
</protein>
<dbReference type="Proteomes" id="UP001138961">
    <property type="component" value="Unassembled WGS sequence"/>
</dbReference>
<gene>
    <name evidence="2" type="ORF">LGQ03_14870</name>
</gene>
<dbReference type="CDD" id="cd17242">
    <property type="entry name" value="MobM_relaxase"/>
    <property type="match status" value="1"/>
</dbReference>
<accession>A0ABS8BXR0</accession>
<sequence>MPKDTINQSFLVFNCEPASADMVTDMDIHEIKRVADSSNIDPARTCLNRVLFGNPAGPKAALADFYKAGVKMPSRRARLPYLRIVLGASANFFRPDAPGQIGTWDAARLEAWLDVATTALKREFGADLVHVSLHLDEDTPHLHVLVAPTYLRKPRAVDRRRKGEADAAFAARKAKVAASPGVRTVGRASHPTLRLEGSFEVLRQALGRTFAALGIHPGYPRTQDDPKPKTTRKWVNEEAARLKARHAELDAAFIEIADLKDAAVLEARAQERARADLIIAETVSGLQKRVADLEAIIANYLRPLKLLLKDAAAERGLLRRIRQALPDVPDKKIKEVRAALERVDYQTYREGQFGQMQRAQDAETLRPYRRAVAGQEQIEHDGTSTSNKMPTDRTMGIGPDEDSGPA</sequence>